<protein>
    <recommendedName>
        <fullName evidence="5">Recombinase family protein</fullName>
    </recommendedName>
</protein>
<evidence type="ECO:0008006" key="5">
    <source>
        <dbReference type="Google" id="ProtNLM"/>
    </source>
</evidence>
<dbReference type="PANTHER" id="PTHR30461:SF23">
    <property type="entry name" value="DNA RECOMBINASE-RELATED"/>
    <property type="match status" value="1"/>
</dbReference>
<feature type="domain" description="Recombinase" evidence="2">
    <location>
        <begin position="155"/>
        <end position="300"/>
    </location>
</feature>
<dbReference type="Pfam" id="PF07508">
    <property type="entry name" value="Recombinase"/>
    <property type="match status" value="1"/>
</dbReference>
<dbReference type="Pfam" id="PF13408">
    <property type="entry name" value="Zn_ribbon_recom"/>
    <property type="match status" value="1"/>
</dbReference>
<evidence type="ECO:0000313" key="4">
    <source>
        <dbReference type="Proteomes" id="UP000249082"/>
    </source>
</evidence>
<proteinExistence type="predicted"/>
<dbReference type="InterPro" id="IPR025827">
    <property type="entry name" value="Zn_ribbon_recom_dom"/>
</dbReference>
<accession>A0A2W5NFB3</accession>
<dbReference type="AlphaFoldDB" id="A0A2W5NFB3"/>
<dbReference type="SMART" id="SM00857">
    <property type="entry name" value="Resolvase"/>
    <property type="match status" value="1"/>
</dbReference>
<dbReference type="InterPro" id="IPR006119">
    <property type="entry name" value="Resolv_N"/>
</dbReference>
<gene>
    <name evidence="3" type="ORF">DI555_20775</name>
</gene>
<dbReference type="EMBL" id="QFPX01000024">
    <property type="protein sequence ID" value="PZQ51834.1"/>
    <property type="molecule type" value="Genomic_DNA"/>
</dbReference>
<dbReference type="Gene3D" id="3.90.1750.20">
    <property type="entry name" value="Putative Large Serine Recombinase, Chain B, Domain 2"/>
    <property type="match status" value="1"/>
</dbReference>
<feature type="domain" description="Resolvase/invertase-type recombinase catalytic" evidence="1">
    <location>
        <begin position="8"/>
        <end position="166"/>
    </location>
</feature>
<sequence>MLMKTQPRVAVYGRHSTAMQTATSSSDQAASCAKLVDYLNGAVTDTYLDPEFSGYRRDRPALQRLLRDIEAGLIDVVVCEALDRLARDAEDVAWLGKKLNYHRVALHTVTEGHVDEIKFAVASLLGAIFLKNLIDKTLRGMEAAVLAGRFAGGRAYGYKRVIRLNANGELIRGLLEIDPVQADLVRRILTDFAAGQSSIQIAKALNEEGVPGPRGGAWNASSIRGDPKKGTGILNNPLYIGRLVWGRRQWRRNPDSEKRERRYRLRDKSEWVEVEVPDLRIVNDELWEAARTELEQRQRPSAQGGIGQQNRKKHLLSGLIRCSCCGCGYTISGKDYYRCAGQKERGTCDNTMSVRKGAIETATLSVLKNHLLTPEHTRVFVEEYNRTAAQLAKQSQHRDDDAAARLDLVTRELENLSANLLTGVLSPTLQRLLTEREEEKALLEARLVTASAPVAPPFAVNHGDLQDLFARKVSDLCETLNDAAVRTEAAGILATLIESVTIYPEGPDGPEAEVVSKVADLAAFALNDNAIPGGRVTSSMAVVAGVGHLI</sequence>
<dbReference type="InterPro" id="IPR050639">
    <property type="entry name" value="SSR_resolvase"/>
</dbReference>
<dbReference type="InterPro" id="IPR036162">
    <property type="entry name" value="Resolvase-like_N_sf"/>
</dbReference>
<dbReference type="PROSITE" id="PS51737">
    <property type="entry name" value="RECOMBINASE_DNA_BIND"/>
    <property type="match status" value="1"/>
</dbReference>
<dbReference type="Gene3D" id="3.40.50.1390">
    <property type="entry name" value="Resolvase, N-terminal catalytic domain"/>
    <property type="match status" value="1"/>
</dbReference>
<comment type="caution">
    <text evidence="3">The sequence shown here is derived from an EMBL/GenBank/DDBJ whole genome shotgun (WGS) entry which is preliminary data.</text>
</comment>
<dbReference type="Pfam" id="PF00239">
    <property type="entry name" value="Resolvase"/>
    <property type="match status" value="1"/>
</dbReference>
<evidence type="ECO:0000259" key="1">
    <source>
        <dbReference type="PROSITE" id="PS51736"/>
    </source>
</evidence>
<dbReference type="InterPro" id="IPR038109">
    <property type="entry name" value="DNA_bind_recomb_sf"/>
</dbReference>
<dbReference type="GO" id="GO:0000150">
    <property type="term" value="F:DNA strand exchange activity"/>
    <property type="evidence" value="ECO:0007669"/>
    <property type="project" value="InterPro"/>
</dbReference>
<dbReference type="Proteomes" id="UP000249082">
    <property type="component" value="Unassembled WGS sequence"/>
</dbReference>
<dbReference type="PROSITE" id="PS51736">
    <property type="entry name" value="RECOMBINASES_3"/>
    <property type="match status" value="1"/>
</dbReference>
<dbReference type="PANTHER" id="PTHR30461">
    <property type="entry name" value="DNA-INVERTASE FROM LAMBDOID PROPHAGE"/>
    <property type="match status" value="1"/>
</dbReference>
<reference evidence="3 4" key="1">
    <citation type="submission" date="2017-08" db="EMBL/GenBank/DDBJ databases">
        <title>Infants hospitalized years apart are colonized by the same room-sourced microbial strains.</title>
        <authorList>
            <person name="Brooks B."/>
            <person name="Olm M.R."/>
            <person name="Firek B.A."/>
            <person name="Baker R."/>
            <person name="Thomas B.C."/>
            <person name="Morowitz M.J."/>
            <person name="Banfield J.F."/>
        </authorList>
    </citation>
    <scope>NUCLEOTIDE SEQUENCE [LARGE SCALE GENOMIC DNA]</scope>
    <source>
        <strain evidence="3">S2_005_002_R2_33</strain>
    </source>
</reference>
<dbReference type="GO" id="GO:0003677">
    <property type="term" value="F:DNA binding"/>
    <property type="evidence" value="ECO:0007669"/>
    <property type="project" value="InterPro"/>
</dbReference>
<evidence type="ECO:0000259" key="2">
    <source>
        <dbReference type="PROSITE" id="PS51737"/>
    </source>
</evidence>
<organism evidence="3 4">
    <name type="scientific">Novosphingobium pentaromativorans</name>
    <dbReference type="NCBI Taxonomy" id="205844"/>
    <lineage>
        <taxon>Bacteria</taxon>
        <taxon>Pseudomonadati</taxon>
        <taxon>Pseudomonadota</taxon>
        <taxon>Alphaproteobacteria</taxon>
        <taxon>Sphingomonadales</taxon>
        <taxon>Sphingomonadaceae</taxon>
        <taxon>Novosphingobium</taxon>
    </lineage>
</organism>
<dbReference type="CDD" id="cd00338">
    <property type="entry name" value="Ser_Recombinase"/>
    <property type="match status" value="1"/>
</dbReference>
<dbReference type="InterPro" id="IPR011109">
    <property type="entry name" value="DNA_bind_recombinase_dom"/>
</dbReference>
<dbReference type="SUPFAM" id="SSF53041">
    <property type="entry name" value="Resolvase-like"/>
    <property type="match status" value="1"/>
</dbReference>
<evidence type="ECO:0000313" key="3">
    <source>
        <dbReference type="EMBL" id="PZQ51834.1"/>
    </source>
</evidence>
<name>A0A2W5NFB3_9SPHN</name>